<evidence type="ECO:0000313" key="2">
    <source>
        <dbReference type="EMBL" id="TCV87122.1"/>
    </source>
</evidence>
<proteinExistence type="predicted"/>
<keyword evidence="5" id="KW-1185">Reference proteome</keyword>
<evidence type="ECO:0000313" key="3">
    <source>
        <dbReference type="EMBL" id="TNG92508.1"/>
    </source>
</evidence>
<dbReference type="InterPro" id="IPR017946">
    <property type="entry name" value="PLC-like_Pdiesterase_TIM-brl"/>
</dbReference>
<evidence type="ECO:0000313" key="4">
    <source>
        <dbReference type="Proteomes" id="UP000294619"/>
    </source>
</evidence>
<dbReference type="SUPFAM" id="SSF51695">
    <property type="entry name" value="PLC-like phosphodiesterases"/>
    <property type="match status" value="1"/>
</dbReference>
<reference evidence="3 5" key="2">
    <citation type="submission" date="2019-05" db="EMBL/GenBank/DDBJ databases">
        <title>Pasteurellaceae isolates from reptiles.</title>
        <authorList>
            <person name="Bojesen A.M."/>
            <person name="Lund E."/>
        </authorList>
    </citation>
    <scope>NUCLEOTIDE SEQUENCE [LARGE SCALE GENOMIC DNA]</scope>
    <source>
        <strain evidence="3 5">ELNT2x</strain>
    </source>
</reference>
<accession>A0A4R3Y6A5</accession>
<reference evidence="2 4" key="1">
    <citation type="submission" date="2019-03" db="EMBL/GenBank/DDBJ databases">
        <title>Genomic Encyclopedia of Type Strains, Phase IV (KMG-IV): sequencing the most valuable type-strain genomes for metagenomic binning, comparative biology and taxonomic classification.</title>
        <authorList>
            <person name="Goeker M."/>
        </authorList>
    </citation>
    <scope>NUCLEOTIDE SEQUENCE [LARGE SCALE GENOMIC DNA]</scope>
    <source>
        <strain evidence="2 4">DSM 28140</strain>
    </source>
</reference>
<dbReference type="EMBL" id="VDGV01000029">
    <property type="protein sequence ID" value="TNG92508.1"/>
    <property type="molecule type" value="Genomic_DNA"/>
</dbReference>
<gene>
    <name evidence="2" type="ORF">EDC16_10539</name>
    <name evidence="3" type="ORF">FHQ21_04550</name>
</gene>
<comment type="caution">
    <text evidence="2">The sequence shown here is derived from an EMBL/GenBank/DDBJ whole genome shotgun (WGS) entry which is preliminary data.</text>
</comment>
<dbReference type="Gene3D" id="3.20.20.190">
    <property type="entry name" value="Phosphatidylinositol (PI) phosphodiesterase"/>
    <property type="match status" value="1"/>
</dbReference>
<dbReference type="EMBL" id="SMCP01000005">
    <property type="protein sequence ID" value="TCV87122.1"/>
    <property type="molecule type" value="Genomic_DNA"/>
</dbReference>
<dbReference type="RefSeq" id="WP_132966512.1">
    <property type="nucleotide sequence ID" value="NZ_LEKL01000063.1"/>
</dbReference>
<dbReference type="PANTHER" id="PTHR46211:SF1">
    <property type="entry name" value="GLYCEROPHOSPHODIESTER PHOSPHODIESTERASE, CYTOPLASMIC"/>
    <property type="match status" value="1"/>
</dbReference>
<dbReference type="GO" id="GO:0006629">
    <property type="term" value="P:lipid metabolic process"/>
    <property type="evidence" value="ECO:0007669"/>
    <property type="project" value="InterPro"/>
</dbReference>
<dbReference type="InterPro" id="IPR030395">
    <property type="entry name" value="GP_PDE_dom"/>
</dbReference>
<dbReference type="AlphaFoldDB" id="A0A4R3Y6A5"/>
<dbReference type="PANTHER" id="PTHR46211">
    <property type="entry name" value="GLYCEROPHOSPHORYL DIESTER PHOSPHODIESTERASE"/>
    <property type="match status" value="1"/>
</dbReference>
<name>A0A4R3Y6A5_9PAST</name>
<dbReference type="Proteomes" id="UP000294619">
    <property type="component" value="Unassembled WGS sequence"/>
</dbReference>
<dbReference type="GO" id="GO:0008081">
    <property type="term" value="F:phosphoric diester hydrolase activity"/>
    <property type="evidence" value="ECO:0007669"/>
    <property type="project" value="InterPro"/>
</dbReference>
<dbReference type="PROSITE" id="PS51704">
    <property type="entry name" value="GP_PDE"/>
    <property type="match status" value="1"/>
</dbReference>
<organism evidence="2 4">
    <name type="scientific">Testudinibacter aquarius</name>
    <dbReference type="NCBI Taxonomy" id="1524974"/>
    <lineage>
        <taxon>Bacteria</taxon>
        <taxon>Pseudomonadati</taxon>
        <taxon>Pseudomonadota</taxon>
        <taxon>Gammaproteobacteria</taxon>
        <taxon>Pasteurellales</taxon>
        <taxon>Pasteurellaceae</taxon>
        <taxon>Testudinibacter</taxon>
    </lineage>
</organism>
<sequence length="250" mass="27917">MNNRVYAHRGMSALAPENTLAAIKLCKKYNIDWFECDIDVIADGTVILTHDSTLDRCTNRSGGYYDLTQADLAGIDAGAWFSEDFQGEPLPTLSQVVQWMNSYQLNANIEIKSCEAGKAMALKLLDGLQQALTALEPEREVIISSFNHLFLAELKKRCPQLAVACLYESYDCLDDALTVLEWVGAEYIHLSQQGLTRETVARFNDAGYKVAVYTVNSPMQANELFNWGVFGVFSDIPHLLAAQYRKVNTN</sequence>
<feature type="domain" description="GP-PDE" evidence="1">
    <location>
        <begin position="3"/>
        <end position="244"/>
    </location>
</feature>
<evidence type="ECO:0000259" key="1">
    <source>
        <dbReference type="PROSITE" id="PS51704"/>
    </source>
</evidence>
<evidence type="ECO:0000313" key="5">
    <source>
        <dbReference type="Proteomes" id="UP000305526"/>
    </source>
</evidence>
<dbReference type="Pfam" id="PF03009">
    <property type="entry name" value="GDPD"/>
    <property type="match status" value="1"/>
</dbReference>
<dbReference type="Proteomes" id="UP000305526">
    <property type="component" value="Unassembled WGS sequence"/>
</dbReference>
<protein>
    <submittedName>
        <fullName evidence="2">Glycerophosphoryl diester phosphodiesterase</fullName>
    </submittedName>
</protein>